<accession>I7LTG4</accession>
<dbReference type="SUPFAM" id="SSF47473">
    <property type="entry name" value="EF-hand"/>
    <property type="match status" value="1"/>
</dbReference>
<dbReference type="InterPro" id="IPR018247">
    <property type="entry name" value="EF_Hand_1_Ca_BS"/>
</dbReference>
<feature type="compositionally biased region" description="Polar residues" evidence="7">
    <location>
        <begin position="676"/>
        <end position="696"/>
    </location>
</feature>
<protein>
    <recommendedName>
        <fullName evidence="1 6">Phosphoinositide phospholipase C</fullName>
        <ecNumber evidence="1 6">3.1.4.11</ecNumber>
    </recommendedName>
</protein>
<dbReference type="PRINTS" id="PR00390">
    <property type="entry name" value="PHPHLIPASEC"/>
</dbReference>
<dbReference type="Pfam" id="PF13499">
    <property type="entry name" value="EF-hand_7"/>
    <property type="match status" value="1"/>
</dbReference>
<evidence type="ECO:0000256" key="3">
    <source>
        <dbReference type="ARBA" id="ARBA00022963"/>
    </source>
</evidence>
<dbReference type="PANTHER" id="PTHR10336">
    <property type="entry name" value="PHOSPHOINOSITIDE-SPECIFIC PHOSPHOLIPASE C FAMILY PROTEIN"/>
    <property type="match status" value="1"/>
</dbReference>
<keyword evidence="2" id="KW-0106">Calcium</keyword>
<evidence type="ECO:0000313" key="12">
    <source>
        <dbReference type="Proteomes" id="UP000009168"/>
    </source>
</evidence>
<dbReference type="RefSeq" id="XP_001032859.2">
    <property type="nucleotide sequence ID" value="XM_001032859.2"/>
</dbReference>
<keyword evidence="6" id="KW-0378">Hydrolase</keyword>
<proteinExistence type="predicted"/>
<dbReference type="Proteomes" id="UP000009168">
    <property type="component" value="Unassembled WGS sequence"/>
</dbReference>
<keyword evidence="4 6" id="KW-0443">Lipid metabolism</keyword>
<keyword evidence="3 6" id="KW-0442">Lipid degradation</keyword>
<evidence type="ECO:0000256" key="1">
    <source>
        <dbReference type="ARBA" id="ARBA00012368"/>
    </source>
</evidence>
<evidence type="ECO:0000259" key="10">
    <source>
        <dbReference type="PROSITE" id="PS50222"/>
    </source>
</evidence>
<organism evidence="11 12">
    <name type="scientific">Tetrahymena thermophila (strain SB210)</name>
    <dbReference type="NCBI Taxonomy" id="312017"/>
    <lineage>
        <taxon>Eukaryota</taxon>
        <taxon>Sar</taxon>
        <taxon>Alveolata</taxon>
        <taxon>Ciliophora</taxon>
        <taxon>Intramacronucleata</taxon>
        <taxon>Oligohymenophorea</taxon>
        <taxon>Hymenostomatida</taxon>
        <taxon>Tetrahymenina</taxon>
        <taxon>Tetrahymenidae</taxon>
        <taxon>Tetrahymena</taxon>
    </lineage>
</organism>
<dbReference type="CDD" id="cd15898">
    <property type="entry name" value="EFh_PI-PLC"/>
    <property type="match status" value="1"/>
</dbReference>
<feature type="domain" description="EF-hand" evidence="10">
    <location>
        <begin position="181"/>
        <end position="216"/>
    </location>
</feature>
<dbReference type="Gene3D" id="1.10.238.10">
    <property type="entry name" value="EF-hand"/>
    <property type="match status" value="1"/>
</dbReference>
<dbReference type="PROSITE" id="PS50007">
    <property type="entry name" value="PIPLC_X_DOMAIN"/>
    <property type="match status" value="1"/>
</dbReference>
<gene>
    <name evidence="11" type="ORF">TTHERM_00486470</name>
</gene>
<dbReference type="InterPro" id="IPR035892">
    <property type="entry name" value="C2_domain_sf"/>
</dbReference>
<dbReference type="PROSITE" id="PS50004">
    <property type="entry name" value="C2"/>
    <property type="match status" value="1"/>
</dbReference>
<dbReference type="InterPro" id="IPR017946">
    <property type="entry name" value="PLC-like_Pdiesterase_TIM-brl"/>
</dbReference>
<sequence length="993" mass="116514">MINFMTKTQDVNFKLEKFDDSILLDSINRLVYGTKAEKLFKQGQKKHSRIFFLLDDDYRFLQWISPQKNYTKSRIYLNDIKDISREIHYKVKNKNDQHFLRIQTHNYELVIQFFNEKERDQFQCGLQHFLIKAQHHEFLEKRQDQVKHLANILFISADKDGNKQLDLEEVKKLLQELHVSVNKKYLKQLFQTYDYNQNNQIDQGEFINIIRDISKKDELLTIFKQYCQSYNQQVSLDQEGLMTIEEYQLFLQEQQKQNVPIHELLELFRNINNVQINVIESAKTSKDLKISFYQFSNLIFTQENSVLDIKHQEVHQNMNLPLSDYFINSSHNTYLMANQLTGDSSCQAYINAFLRGCRCVELDCWDGENNEPLVYHGHTLTSRILFKDVLQTIEKYAFMTSPFPVILSFENHCSVEQSKKIAYYLKTIFKDKLFTVPKDYEKNIYFKSPNELKGKIIVKSKGKVEQVISQQEIHECHSSESDEEEGQSKTDIQLIDNQIIPDYSEIHQKTQKTQGKKVTIFMQKNKEEQTQILHEKMSRQGMSPCQSREQSFINNDHQKTNQNNHMKHPSNFQVLWEKQERNDDYHNVHKDEDNYSESSNIILRASKEQFTQRPNLISKHTYQVQKTNGDTQSIGEIPANVEQKGESLEKLINLSQLEIFNEKIKNGFAQKENNGEIAQQPQKKILNTNPDQISDTNIKEQSDKKNKKSKKQKPSKICKELLEITSMFGCKMDLKDVNRQCWYISSISEVKYLKLIKKCPGVLIQMFKKSFIRLYPGGMRVDSSNYDPIKGFLSGAQIVALNFQTPDLPMVFNLSKFQENGGIHSGYVLKPNYMLHHSKKDYIPTLMTKTVKVVRIQIISGQQLRPEDYEQDTFDVVDPYVQVFVKGTDFDENNNKPCVTDVVYDNGFHPIWNSHVFEFRFACPELAMIVFRVMDSDVGIDTQLGIYAISVDCMRPGYRMIPLRSKSNLELIDHSFILAKIEIEEIIQRYTIQ</sequence>
<dbReference type="InterPro" id="IPR000008">
    <property type="entry name" value="C2_dom"/>
</dbReference>
<dbReference type="GO" id="GO:0004435">
    <property type="term" value="F:phosphatidylinositol-4,5-bisphosphate phospholipase C activity"/>
    <property type="evidence" value="ECO:0007669"/>
    <property type="project" value="UniProtKB-EC"/>
</dbReference>
<dbReference type="CDD" id="cd08558">
    <property type="entry name" value="PI-PLCc_eukaryota"/>
    <property type="match status" value="1"/>
</dbReference>
<comment type="catalytic activity">
    <reaction evidence="6">
        <text>a 1,2-diacyl-sn-glycero-3-phospho-(1D-myo-inositol-4,5-bisphosphate) + H2O = 1D-myo-inositol 1,4,5-trisphosphate + a 1,2-diacyl-sn-glycerol + H(+)</text>
        <dbReference type="Rhea" id="RHEA:33179"/>
        <dbReference type="ChEBI" id="CHEBI:15377"/>
        <dbReference type="ChEBI" id="CHEBI:15378"/>
        <dbReference type="ChEBI" id="CHEBI:17815"/>
        <dbReference type="ChEBI" id="CHEBI:58456"/>
        <dbReference type="ChEBI" id="CHEBI:203600"/>
        <dbReference type="EC" id="3.1.4.11"/>
    </reaction>
</comment>
<dbReference type="InterPro" id="IPR001192">
    <property type="entry name" value="PI-PLC_fam"/>
</dbReference>
<dbReference type="Gene3D" id="3.20.20.190">
    <property type="entry name" value="Phosphatidylinositol (PI) phosphodiesterase"/>
    <property type="match status" value="2"/>
</dbReference>
<keyword evidence="12" id="KW-1185">Reference proteome</keyword>
<dbReference type="PROSITE" id="PS50222">
    <property type="entry name" value="EF_HAND_2"/>
    <property type="match status" value="2"/>
</dbReference>
<dbReference type="InterPro" id="IPR001711">
    <property type="entry name" value="PLipase_C_Pinositol-sp_Y"/>
</dbReference>
<feature type="region of interest" description="Disordered" evidence="7">
    <location>
        <begin position="675"/>
        <end position="712"/>
    </location>
</feature>
<dbReference type="SMART" id="SM00054">
    <property type="entry name" value="EFh"/>
    <property type="match status" value="2"/>
</dbReference>
<evidence type="ECO:0000313" key="11">
    <source>
        <dbReference type="EMBL" id="EAR85196.2"/>
    </source>
</evidence>
<evidence type="ECO:0000256" key="7">
    <source>
        <dbReference type="SAM" id="MobiDB-lite"/>
    </source>
</evidence>
<evidence type="ECO:0000259" key="9">
    <source>
        <dbReference type="PROSITE" id="PS50008"/>
    </source>
</evidence>
<dbReference type="GeneID" id="7846932"/>
<dbReference type="InParanoid" id="I7LTG4"/>
<feature type="domain" description="C2" evidence="8">
    <location>
        <begin position="837"/>
        <end position="965"/>
    </location>
</feature>
<dbReference type="SUPFAM" id="SSF51695">
    <property type="entry name" value="PLC-like phosphodiesterases"/>
    <property type="match status" value="1"/>
</dbReference>
<dbReference type="PROSITE" id="PS50008">
    <property type="entry name" value="PIPLC_Y_DOMAIN"/>
    <property type="match status" value="1"/>
</dbReference>
<dbReference type="InterPro" id="IPR002048">
    <property type="entry name" value="EF_hand_dom"/>
</dbReference>
<dbReference type="PANTHER" id="PTHR10336:SF209">
    <property type="entry name" value="PHOSPHOINOSITIDE PHOSPHOLIPASE C"/>
    <property type="match status" value="1"/>
</dbReference>
<dbReference type="Gene3D" id="2.60.40.150">
    <property type="entry name" value="C2 domain"/>
    <property type="match status" value="1"/>
</dbReference>
<dbReference type="Pfam" id="PF00388">
    <property type="entry name" value="PI-PLC-X"/>
    <property type="match status" value="1"/>
</dbReference>
<evidence type="ECO:0000259" key="8">
    <source>
        <dbReference type="PROSITE" id="PS50004"/>
    </source>
</evidence>
<dbReference type="STRING" id="312017.I7LTG4"/>
<evidence type="ECO:0000256" key="4">
    <source>
        <dbReference type="ARBA" id="ARBA00023098"/>
    </source>
</evidence>
<dbReference type="EC" id="3.1.4.11" evidence="1 6"/>
<dbReference type="EMBL" id="GG662587">
    <property type="protein sequence ID" value="EAR85196.2"/>
    <property type="molecule type" value="Genomic_DNA"/>
</dbReference>
<feature type="domain" description="EF-hand" evidence="10">
    <location>
        <begin position="145"/>
        <end position="180"/>
    </location>
</feature>
<dbReference type="Pfam" id="PF00168">
    <property type="entry name" value="C2"/>
    <property type="match status" value="1"/>
</dbReference>
<evidence type="ECO:0000256" key="2">
    <source>
        <dbReference type="ARBA" id="ARBA00022837"/>
    </source>
</evidence>
<keyword evidence="5" id="KW-0807">Transducer</keyword>
<name>I7LTG4_TETTS</name>
<dbReference type="PROSITE" id="PS00018">
    <property type="entry name" value="EF_HAND_1"/>
    <property type="match status" value="2"/>
</dbReference>
<dbReference type="CDD" id="cd00275">
    <property type="entry name" value="C2_PLC_like"/>
    <property type="match status" value="1"/>
</dbReference>
<dbReference type="SMART" id="SM00149">
    <property type="entry name" value="PLCYc"/>
    <property type="match status" value="1"/>
</dbReference>
<dbReference type="eggNOG" id="KOG0169">
    <property type="taxonomic scope" value="Eukaryota"/>
</dbReference>
<dbReference type="GO" id="GO:0005509">
    <property type="term" value="F:calcium ion binding"/>
    <property type="evidence" value="ECO:0007669"/>
    <property type="project" value="InterPro"/>
</dbReference>
<dbReference type="SUPFAM" id="SSF50729">
    <property type="entry name" value="PH domain-like"/>
    <property type="match status" value="1"/>
</dbReference>
<dbReference type="Pfam" id="PF00387">
    <property type="entry name" value="PI-PLC-Y"/>
    <property type="match status" value="1"/>
</dbReference>
<evidence type="ECO:0000256" key="6">
    <source>
        <dbReference type="RuleBase" id="RU361133"/>
    </source>
</evidence>
<dbReference type="InterPro" id="IPR011992">
    <property type="entry name" value="EF-hand-dom_pair"/>
</dbReference>
<dbReference type="KEGG" id="tet:TTHERM_00486470"/>
<dbReference type="SMART" id="SM00239">
    <property type="entry name" value="C2"/>
    <property type="match status" value="1"/>
</dbReference>
<evidence type="ECO:0000256" key="5">
    <source>
        <dbReference type="ARBA" id="ARBA00023224"/>
    </source>
</evidence>
<dbReference type="GO" id="GO:0016042">
    <property type="term" value="P:lipid catabolic process"/>
    <property type="evidence" value="ECO:0007669"/>
    <property type="project" value="UniProtKB-KW"/>
</dbReference>
<dbReference type="GO" id="GO:0035556">
    <property type="term" value="P:intracellular signal transduction"/>
    <property type="evidence" value="ECO:0007669"/>
    <property type="project" value="InterPro"/>
</dbReference>
<reference evidence="12" key="1">
    <citation type="journal article" date="2006" name="PLoS Biol.">
        <title>Macronuclear genome sequence of the ciliate Tetrahymena thermophila, a model eukaryote.</title>
        <authorList>
            <person name="Eisen J.A."/>
            <person name="Coyne R.S."/>
            <person name="Wu M."/>
            <person name="Wu D."/>
            <person name="Thiagarajan M."/>
            <person name="Wortman J.R."/>
            <person name="Badger J.H."/>
            <person name="Ren Q."/>
            <person name="Amedeo P."/>
            <person name="Jones K.M."/>
            <person name="Tallon L.J."/>
            <person name="Delcher A.L."/>
            <person name="Salzberg S.L."/>
            <person name="Silva J.C."/>
            <person name="Haas B.J."/>
            <person name="Majoros W.H."/>
            <person name="Farzad M."/>
            <person name="Carlton J.M."/>
            <person name="Smith R.K. Jr."/>
            <person name="Garg J."/>
            <person name="Pearlman R.E."/>
            <person name="Karrer K.M."/>
            <person name="Sun L."/>
            <person name="Manning G."/>
            <person name="Elde N.C."/>
            <person name="Turkewitz A.P."/>
            <person name="Asai D.J."/>
            <person name="Wilkes D.E."/>
            <person name="Wang Y."/>
            <person name="Cai H."/>
            <person name="Collins K."/>
            <person name="Stewart B.A."/>
            <person name="Lee S.R."/>
            <person name="Wilamowska K."/>
            <person name="Weinberg Z."/>
            <person name="Ruzzo W.L."/>
            <person name="Wloga D."/>
            <person name="Gaertig J."/>
            <person name="Frankel J."/>
            <person name="Tsao C.-C."/>
            <person name="Gorovsky M.A."/>
            <person name="Keeling P.J."/>
            <person name="Waller R.F."/>
            <person name="Patron N.J."/>
            <person name="Cherry J.M."/>
            <person name="Stover N.A."/>
            <person name="Krieger C.J."/>
            <person name="del Toro C."/>
            <person name="Ryder H.F."/>
            <person name="Williamson S.C."/>
            <person name="Barbeau R.A."/>
            <person name="Hamilton E.P."/>
            <person name="Orias E."/>
        </authorList>
    </citation>
    <scope>NUCLEOTIDE SEQUENCE [LARGE SCALE GENOMIC DNA]</scope>
    <source>
        <strain evidence="12">SB210</strain>
    </source>
</reference>
<dbReference type="InterPro" id="IPR000909">
    <property type="entry name" value="PLipase_C_PInositol-sp_X_dom"/>
</dbReference>
<dbReference type="AlphaFoldDB" id="I7LTG4"/>
<dbReference type="SUPFAM" id="SSF49562">
    <property type="entry name" value="C2 domain (Calcium/lipid-binding domain, CaLB)"/>
    <property type="match status" value="1"/>
</dbReference>
<dbReference type="SMART" id="SM00148">
    <property type="entry name" value="PLCXc"/>
    <property type="match status" value="1"/>
</dbReference>
<dbReference type="OrthoDB" id="312543at2759"/>
<feature type="domain" description="PI-PLC Y-box" evidence="9">
    <location>
        <begin position="742"/>
        <end position="834"/>
    </location>
</feature>